<sequence length="314" mass="34319">MSSGRVLGYVGAATAFCILVKLASILYPLLLPSRLSKYIRKDKDTYALVTGATDGIGLGFARELCRQGFGVILHGRNSQKLQHVQDTLKNEFPDAKIRQFVCDAAVLAPPKVFDDFARELDNLNLTVLINNVGGQGGGEGGPYQSYDHYTNDDIDRVINVNARFMTQLTRVLLPILDRCGPSLILNMSSFAAGGIPYVAVYSATKGYVKTFSTALGMEMKMQKKKIDVVALNVAEVQSGSHQVQTNFFIPTGYNFARAALKNVGYGNGTVEGCWSHAIQGIFVGMIPEWMRQMTVMQAVSSKMATFAKQAKHVE</sequence>
<proteinExistence type="predicted"/>
<accession>A0ACB8US88</accession>
<protein>
    <submittedName>
        <fullName evidence="1">Uncharacterized protein</fullName>
    </submittedName>
</protein>
<reference evidence="1" key="1">
    <citation type="journal article" date="2022" name="bioRxiv">
        <title>Population genetic analysis of Ophidiomyces ophidiicola, the causative agent of snake fungal disease, indicates recent introductions to the USA.</title>
        <authorList>
            <person name="Ladner J.T."/>
            <person name="Palmer J.M."/>
            <person name="Ettinger C.L."/>
            <person name="Stajich J.E."/>
            <person name="Farrell T.M."/>
            <person name="Glorioso B.M."/>
            <person name="Lawson B."/>
            <person name="Price S.J."/>
            <person name="Stengle A.G."/>
            <person name="Grear D.A."/>
            <person name="Lorch J.M."/>
        </authorList>
    </citation>
    <scope>NUCLEOTIDE SEQUENCE</scope>
    <source>
        <strain evidence="1">NWHC 24266-5</strain>
    </source>
</reference>
<gene>
    <name evidence="1" type="ORF">LOY88_004948</name>
</gene>
<organism evidence="1">
    <name type="scientific">Ophidiomyces ophidiicola</name>
    <dbReference type="NCBI Taxonomy" id="1387563"/>
    <lineage>
        <taxon>Eukaryota</taxon>
        <taxon>Fungi</taxon>
        <taxon>Dikarya</taxon>
        <taxon>Ascomycota</taxon>
        <taxon>Pezizomycotina</taxon>
        <taxon>Eurotiomycetes</taxon>
        <taxon>Eurotiomycetidae</taxon>
        <taxon>Onygenales</taxon>
        <taxon>Onygenaceae</taxon>
        <taxon>Ophidiomyces</taxon>
    </lineage>
</organism>
<name>A0ACB8US88_9EURO</name>
<dbReference type="EMBL" id="JALBCA010000081">
    <property type="protein sequence ID" value="KAI2383951.1"/>
    <property type="molecule type" value="Genomic_DNA"/>
</dbReference>
<evidence type="ECO:0000313" key="1">
    <source>
        <dbReference type="EMBL" id="KAI2383951.1"/>
    </source>
</evidence>
<comment type="caution">
    <text evidence="1">The sequence shown here is derived from an EMBL/GenBank/DDBJ whole genome shotgun (WGS) entry which is preliminary data.</text>
</comment>